<accession>A0A815JNT0</accession>
<evidence type="ECO:0000256" key="1">
    <source>
        <dbReference type="SAM" id="Coils"/>
    </source>
</evidence>
<dbReference type="Proteomes" id="UP000663864">
    <property type="component" value="Unassembled WGS sequence"/>
</dbReference>
<name>A0A815JNT0_9BILA</name>
<sequence length="369" mass="43740">MRPILRSKSLVETTLSHLHLKHIEHQHQTNEQLLDRIDKLLNQLSSVKPFCLEELEQWHQTAYQSIDQYCKEKRHDLIEKQQEKHQIELHHLQNEVNQLTKEQDLTQNQYNLIKHNIQLAEIKLNEFEHFRLSLYPLIINEHLVVQQHIFPLSHPYRTIHMTNGIESSMAVNDKYLLVNRENTHLCLLDRNLKIISDIPFTHYNIHTIVILDANTMLLEKCSISSNENWSHGTISEDTLFLSTAEREWNSSVAYEKNEIICDLKYKNSFLAIPIFNEHKEESCFDLRSSTTFECIWSVQIHGHCRCCSINVDQWLVMDHDHCRFFHISANGKLIKSDKYHQHQHLEDILSWDENDIVVLTKKSVNLHKL</sequence>
<evidence type="ECO:0000313" key="6">
    <source>
        <dbReference type="Proteomes" id="UP000663870"/>
    </source>
</evidence>
<dbReference type="EMBL" id="CAJNOT010007609">
    <property type="protein sequence ID" value="CAF1508931.1"/>
    <property type="molecule type" value="Genomic_DNA"/>
</dbReference>
<evidence type="ECO:0000313" key="3">
    <source>
        <dbReference type="EMBL" id="CAF1508931.1"/>
    </source>
</evidence>
<evidence type="ECO:0000313" key="5">
    <source>
        <dbReference type="Proteomes" id="UP000663854"/>
    </source>
</evidence>
<organism evidence="2 5">
    <name type="scientific">Rotaria sordida</name>
    <dbReference type="NCBI Taxonomy" id="392033"/>
    <lineage>
        <taxon>Eukaryota</taxon>
        <taxon>Metazoa</taxon>
        <taxon>Spiralia</taxon>
        <taxon>Gnathifera</taxon>
        <taxon>Rotifera</taxon>
        <taxon>Eurotatoria</taxon>
        <taxon>Bdelloidea</taxon>
        <taxon>Philodinida</taxon>
        <taxon>Philodinidae</taxon>
        <taxon>Rotaria</taxon>
    </lineage>
</organism>
<evidence type="ECO:0000313" key="4">
    <source>
        <dbReference type="EMBL" id="CAF1616636.1"/>
    </source>
</evidence>
<protein>
    <submittedName>
        <fullName evidence="2">Uncharacterized protein</fullName>
    </submittedName>
</protein>
<comment type="caution">
    <text evidence="2">The sequence shown here is derived from an EMBL/GenBank/DDBJ whole genome shotgun (WGS) entry which is preliminary data.</text>
</comment>
<dbReference type="EMBL" id="CAJNOH010004857">
    <property type="protein sequence ID" value="CAF1382215.1"/>
    <property type="molecule type" value="Genomic_DNA"/>
</dbReference>
<keyword evidence="6" id="KW-1185">Reference proteome</keyword>
<dbReference type="Proteomes" id="UP000663854">
    <property type="component" value="Unassembled WGS sequence"/>
</dbReference>
<reference evidence="2" key="1">
    <citation type="submission" date="2021-02" db="EMBL/GenBank/DDBJ databases">
        <authorList>
            <person name="Nowell W R."/>
        </authorList>
    </citation>
    <scope>NUCLEOTIDE SEQUENCE</scope>
</reference>
<dbReference type="Proteomes" id="UP000663870">
    <property type="component" value="Unassembled WGS sequence"/>
</dbReference>
<dbReference type="AlphaFoldDB" id="A0A815JNT0"/>
<dbReference type="EMBL" id="CAJNOL010006318">
    <property type="protein sequence ID" value="CAF1616636.1"/>
    <property type="molecule type" value="Genomic_DNA"/>
</dbReference>
<proteinExistence type="predicted"/>
<gene>
    <name evidence="4" type="ORF">JXQ802_LOCUS50066</name>
    <name evidence="2" type="ORF">PYM288_LOCUS33914</name>
    <name evidence="3" type="ORF">ZHD862_LOCUS37819</name>
</gene>
<feature type="coiled-coil region" evidence="1">
    <location>
        <begin position="75"/>
        <end position="109"/>
    </location>
</feature>
<evidence type="ECO:0000313" key="2">
    <source>
        <dbReference type="EMBL" id="CAF1382215.1"/>
    </source>
</evidence>
<keyword evidence="1" id="KW-0175">Coiled coil</keyword>